<evidence type="ECO:0000313" key="2">
    <source>
        <dbReference type="Proteomes" id="UP001489004"/>
    </source>
</evidence>
<accession>A0AAW1R5G7</accession>
<proteinExistence type="predicted"/>
<gene>
    <name evidence="1" type="ORF">WJX72_001841</name>
</gene>
<evidence type="ECO:0008006" key="3">
    <source>
        <dbReference type="Google" id="ProtNLM"/>
    </source>
</evidence>
<comment type="caution">
    <text evidence="1">The sequence shown here is derived from an EMBL/GenBank/DDBJ whole genome shotgun (WGS) entry which is preliminary data.</text>
</comment>
<reference evidence="1 2" key="1">
    <citation type="journal article" date="2024" name="Nat. Commun.">
        <title>Phylogenomics reveals the evolutionary origins of lichenization in chlorophyte algae.</title>
        <authorList>
            <person name="Puginier C."/>
            <person name="Libourel C."/>
            <person name="Otte J."/>
            <person name="Skaloud P."/>
            <person name="Haon M."/>
            <person name="Grisel S."/>
            <person name="Petersen M."/>
            <person name="Berrin J.G."/>
            <person name="Delaux P.M."/>
            <person name="Dal Grande F."/>
            <person name="Keller J."/>
        </authorList>
    </citation>
    <scope>NUCLEOTIDE SEQUENCE [LARGE SCALE GENOMIC DNA]</scope>
    <source>
        <strain evidence="1 2">SAG 2043</strain>
    </source>
</reference>
<dbReference type="EMBL" id="JALJOR010000001">
    <property type="protein sequence ID" value="KAK9828740.1"/>
    <property type="molecule type" value="Genomic_DNA"/>
</dbReference>
<name>A0AAW1R5G7_9CHLO</name>
<sequence length="281" mass="31439">MNATSAAEVEDKAGSAITGKATYWFHDKEQATRPFPLEFQDSKFPVTPAYDFISISAAVDNSDGMFRYGARKLTEDQANELRMSWQIRYPCIPQANSKGNMRELPNQRANATGKMQNRLLAWDALGQLEATALIPPAWQKRFRSDPYGNVVSIDAKGVSVCAFELDHIFPWSRGGLSVPANFMAVYYGANRHVKRDKIANGLTDSEMGAMQCGLSVERFLHVLSRRDAVARTKVKQFDQLLETLLLTPYAQPWRLAGMLDDDNVLRFLNDSHQASLVDLTG</sequence>
<protein>
    <recommendedName>
        <fullName evidence="3">HNH nuclease domain-containing protein</fullName>
    </recommendedName>
</protein>
<evidence type="ECO:0000313" key="1">
    <source>
        <dbReference type="EMBL" id="KAK9828740.1"/>
    </source>
</evidence>
<dbReference type="Proteomes" id="UP001489004">
    <property type="component" value="Unassembled WGS sequence"/>
</dbReference>
<dbReference type="PANTHER" id="PTHR33427:SF2">
    <property type="entry name" value="TRICHOHYALIN"/>
    <property type="match status" value="1"/>
</dbReference>
<dbReference type="PANTHER" id="PTHR33427">
    <property type="entry name" value="HNH ENDONUCLEASE"/>
    <property type="match status" value="1"/>
</dbReference>
<dbReference type="AlphaFoldDB" id="A0AAW1R5G7"/>
<organism evidence="1 2">
    <name type="scientific">[Myrmecia] bisecta</name>
    <dbReference type="NCBI Taxonomy" id="41462"/>
    <lineage>
        <taxon>Eukaryota</taxon>
        <taxon>Viridiplantae</taxon>
        <taxon>Chlorophyta</taxon>
        <taxon>core chlorophytes</taxon>
        <taxon>Trebouxiophyceae</taxon>
        <taxon>Trebouxiales</taxon>
        <taxon>Trebouxiaceae</taxon>
        <taxon>Myrmecia</taxon>
    </lineage>
</organism>
<keyword evidence="2" id="KW-1185">Reference proteome</keyword>